<reference evidence="1" key="2">
    <citation type="submission" date="2015-07" db="EMBL/GenBank/DDBJ databases">
        <title>Plasmids, circular viruses and viroids from rat gut.</title>
        <authorList>
            <person name="Jorgensen T.J."/>
            <person name="Hansen M.A."/>
            <person name="Xu Z."/>
            <person name="Tabak M.A."/>
            <person name="Sorensen S.J."/>
            <person name="Hansen L.H."/>
        </authorList>
    </citation>
    <scope>NUCLEOTIDE SEQUENCE</scope>
    <source>
        <strain evidence="1">RGFK1560</strain>
    </source>
</reference>
<dbReference type="AlphaFoldDB" id="A0A0H5QNX5"/>
<organism evidence="1">
    <name type="scientific">uncultured prokaryote</name>
    <dbReference type="NCBI Taxonomy" id="198431"/>
    <lineage>
        <taxon>unclassified sequences</taxon>
        <taxon>environmental samples</taxon>
    </lineage>
</organism>
<reference evidence="1" key="1">
    <citation type="submission" date="2015-06" db="EMBL/GenBank/DDBJ databases">
        <authorList>
            <person name="Joergensen T."/>
        </authorList>
    </citation>
    <scope>NUCLEOTIDE SEQUENCE</scope>
    <source>
        <strain evidence="1">RGFK1560</strain>
    </source>
</reference>
<dbReference type="EMBL" id="LN854090">
    <property type="protein sequence ID" value="CRY97452.1"/>
    <property type="molecule type" value="Genomic_DNA"/>
</dbReference>
<proteinExistence type="predicted"/>
<evidence type="ECO:0000313" key="1">
    <source>
        <dbReference type="EMBL" id="CRY97452.1"/>
    </source>
</evidence>
<protein>
    <submittedName>
        <fullName evidence="1">Uncharacterized protein</fullName>
    </submittedName>
</protein>
<name>A0A0H5QNX5_9ZZZZ</name>
<sequence>MKKETSVKFQGPIFHSRGSVYMGVTICGPDESWYRSATLEIPAEAIDELLGPMHEANRWLPAWATPVDDPCLF</sequence>
<accession>A0A0H5QNX5</accession>